<organism evidence="2 3">
    <name type="scientific">Legionella dresdenensis</name>
    <dbReference type="NCBI Taxonomy" id="450200"/>
    <lineage>
        <taxon>Bacteria</taxon>
        <taxon>Pseudomonadati</taxon>
        <taxon>Pseudomonadota</taxon>
        <taxon>Gammaproteobacteria</taxon>
        <taxon>Legionellales</taxon>
        <taxon>Legionellaceae</taxon>
        <taxon>Legionella</taxon>
    </lineage>
</organism>
<accession>A0ABV8CGG5</accession>
<dbReference type="EC" id="2.7.1.-" evidence="2"/>
<reference evidence="3" key="1">
    <citation type="journal article" date="2019" name="Int. J. Syst. Evol. Microbiol.">
        <title>The Global Catalogue of Microorganisms (GCM) 10K type strain sequencing project: providing services to taxonomists for standard genome sequencing and annotation.</title>
        <authorList>
            <consortium name="The Broad Institute Genomics Platform"/>
            <consortium name="The Broad Institute Genome Sequencing Center for Infectious Disease"/>
            <person name="Wu L."/>
            <person name="Ma J."/>
        </authorList>
    </citation>
    <scope>NUCLEOTIDE SEQUENCE [LARGE SCALE GENOMIC DNA]</scope>
    <source>
        <strain evidence="3">CCUG 59858</strain>
    </source>
</reference>
<comment type="caution">
    <text evidence="2">The sequence shown here is derived from an EMBL/GenBank/DDBJ whole genome shotgun (WGS) entry which is preliminary data.</text>
</comment>
<evidence type="ECO:0000259" key="1">
    <source>
        <dbReference type="Pfam" id="PF01636"/>
    </source>
</evidence>
<keyword evidence="2" id="KW-0808">Transferase</keyword>
<feature type="domain" description="Aminoglycoside phosphotransferase" evidence="1">
    <location>
        <begin position="34"/>
        <end position="256"/>
    </location>
</feature>
<sequence>MRETNIDFYKQRLNLSDARFVRIEHEDAIVAVAYKVILPSGENFILKIAANTQDYWREIHFLNFFAGKILVPAIKAVVPPETDIKGAVLMEYLPGTLLTKEDFRDSLAFEIGSQLGLIHSNRVKGYGDLTHSDKLYSDPRVPFTAKFEEGIAECSGHLSDDLLKQCRQFYDEHIPLLLSADGPCIIHRDFRPGNLIIQNNRLKGIIDWASARASFSEEDFCSMEFGGWLNDATIKEAFLQGYSTVRPVPDYQRLLPLLGLSKAIATIGFTVKRGTWNNVNSGLYQINYQYLTTTGF</sequence>
<gene>
    <name evidence="2" type="ORF">ACFORL_09630</name>
</gene>
<name>A0ABV8CGG5_9GAMM</name>
<dbReference type="PANTHER" id="PTHR21310:SF15">
    <property type="entry name" value="AMINOGLYCOSIDE PHOSPHOTRANSFERASE DOMAIN-CONTAINING PROTEIN"/>
    <property type="match status" value="1"/>
</dbReference>
<evidence type="ECO:0000313" key="2">
    <source>
        <dbReference type="EMBL" id="MFC3909330.1"/>
    </source>
</evidence>
<dbReference type="InterPro" id="IPR011009">
    <property type="entry name" value="Kinase-like_dom_sf"/>
</dbReference>
<protein>
    <submittedName>
        <fullName evidence="2">Aminoglycoside phosphotransferase family protein</fullName>
        <ecNumber evidence="2">2.7.1.-</ecNumber>
    </submittedName>
</protein>
<dbReference type="SUPFAM" id="SSF56112">
    <property type="entry name" value="Protein kinase-like (PK-like)"/>
    <property type="match status" value="1"/>
</dbReference>
<dbReference type="InterPro" id="IPR051678">
    <property type="entry name" value="AGP_Transferase"/>
</dbReference>
<dbReference type="EMBL" id="JBHSAB010000023">
    <property type="protein sequence ID" value="MFC3909330.1"/>
    <property type="molecule type" value="Genomic_DNA"/>
</dbReference>
<dbReference type="PANTHER" id="PTHR21310">
    <property type="entry name" value="AMINOGLYCOSIDE PHOSPHOTRANSFERASE-RELATED-RELATED"/>
    <property type="match status" value="1"/>
</dbReference>
<dbReference type="GO" id="GO:0016740">
    <property type="term" value="F:transferase activity"/>
    <property type="evidence" value="ECO:0007669"/>
    <property type="project" value="UniProtKB-KW"/>
</dbReference>
<dbReference type="Gene3D" id="3.90.1200.10">
    <property type="match status" value="1"/>
</dbReference>
<dbReference type="InterPro" id="IPR002575">
    <property type="entry name" value="Aminoglycoside_PTrfase"/>
</dbReference>
<dbReference type="Proteomes" id="UP001595758">
    <property type="component" value="Unassembled WGS sequence"/>
</dbReference>
<dbReference type="RefSeq" id="WP_382343443.1">
    <property type="nucleotide sequence ID" value="NZ_JBHSAB010000023.1"/>
</dbReference>
<proteinExistence type="predicted"/>
<evidence type="ECO:0000313" key="3">
    <source>
        <dbReference type="Proteomes" id="UP001595758"/>
    </source>
</evidence>
<dbReference type="Pfam" id="PF01636">
    <property type="entry name" value="APH"/>
    <property type="match status" value="1"/>
</dbReference>
<keyword evidence="3" id="KW-1185">Reference proteome</keyword>